<accession>A0A2S7XNB4</accession>
<dbReference type="CDD" id="cd00093">
    <property type="entry name" value="HTH_XRE"/>
    <property type="match status" value="1"/>
</dbReference>
<feature type="domain" description="HTH cro/C1-type" evidence="1">
    <location>
        <begin position="66"/>
        <end position="120"/>
    </location>
</feature>
<dbReference type="InterPro" id="IPR001387">
    <property type="entry name" value="Cro/C1-type_HTH"/>
</dbReference>
<keyword evidence="3" id="KW-1185">Reference proteome</keyword>
<protein>
    <submittedName>
        <fullName evidence="2">XRE family transcriptional regulator</fullName>
    </submittedName>
</protein>
<comment type="caution">
    <text evidence="2">The sequence shown here is derived from an EMBL/GenBank/DDBJ whole genome shotgun (WGS) entry which is preliminary data.</text>
</comment>
<evidence type="ECO:0000259" key="1">
    <source>
        <dbReference type="PROSITE" id="PS50943"/>
    </source>
</evidence>
<dbReference type="RefSeq" id="WP_105074897.1">
    <property type="nucleotide sequence ID" value="NZ_JAFLKP010000126.1"/>
</dbReference>
<dbReference type="Pfam" id="PF01381">
    <property type="entry name" value="HTH_3"/>
    <property type="match status" value="1"/>
</dbReference>
<name>A0A2S7XNB4_9GAMM</name>
<dbReference type="Gene3D" id="1.10.260.40">
    <property type="entry name" value="lambda repressor-like DNA-binding domains"/>
    <property type="match status" value="1"/>
</dbReference>
<dbReference type="SMART" id="SM00530">
    <property type="entry name" value="HTH_XRE"/>
    <property type="match status" value="1"/>
</dbReference>
<dbReference type="EMBL" id="PPGH01000038">
    <property type="protein sequence ID" value="PQJ94928.1"/>
    <property type="molecule type" value="Genomic_DNA"/>
</dbReference>
<organism evidence="2 3">
    <name type="scientific">Chromatium okenii</name>
    <dbReference type="NCBI Taxonomy" id="61644"/>
    <lineage>
        <taxon>Bacteria</taxon>
        <taxon>Pseudomonadati</taxon>
        <taxon>Pseudomonadota</taxon>
        <taxon>Gammaproteobacteria</taxon>
        <taxon>Chromatiales</taxon>
        <taxon>Chromatiaceae</taxon>
        <taxon>Chromatium</taxon>
    </lineage>
</organism>
<dbReference type="SUPFAM" id="SSF47413">
    <property type="entry name" value="lambda repressor-like DNA-binding domains"/>
    <property type="match status" value="1"/>
</dbReference>
<dbReference type="AlphaFoldDB" id="A0A2S7XNB4"/>
<evidence type="ECO:0000313" key="3">
    <source>
        <dbReference type="Proteomes" id="UP000239936"/>
    </source>
</evidence>
<dbReference type="InterPro" id="IPR010982">
    <property type="entry name" value="Lambda_DNA-bd_dom_sf"/>
</dbReference>
<dbReference type="GO" id="GO:0003677">
    <property type="term" value="F:DNA binding"/>
    <property type="evidence" value="ECO:0007669"/>
    <property type="project" value="InterPro"/>
</dbReference>
<reference evidence="2 3" key="1">
    <citation type="submission" date="2018-01" db="EMBL/GenBank/DDBJ databases">
        <title>The complete genome sequence of Chromatium okenii LaCa, a purple sulfur bacterium with a turbulent life.</title>
        <authorList>
            <person name="Luedin S.M."/>
            <person name="Liechti N."/>
            <person name="Storelli N."/>
            <person name="Danza F."/>
            <person name="Wittwer M."/>
            <person name="Pothier J.F."/>
            <person name="Tonolla M.A."/>
        </authorList>
    </citation>
    <scope>NUCLEOTIDE SEQUENCE [LARGE SCALE GENOMIC DNA]</scope>
    <source>
        <strain evidence="2 3">LaCa</strain>
    </source>
</reference>
<sequence length="122" mass="13306">MNDIQFIEHNGKRAFAVIPINLFERMAAAFEDLNDIALYDATKAADDGFCFPGAVLHAIIDGVHPVTAWRNYRGLSLEELTTIAGIHPTLLLQIENGTENGSTATLQTIAQALNIAVENLQE</sequence>
<proteinExistence type="predicted"/>
<evidence type="ECO:0000313" key="2">
    <source>
        <dbReference type="EMBL" id="PQJ94928.1"/>
    </source>
</evidence>
<gene>
    <name evidence="2" type="ORF">CXB77_17540</name>
</gene>
<dbReference type="Proteomes" id="UP000239936">
    <property type="component" value="Unassembled WGS sequence"/>
</dbReference>
<dbReference type="PROSITE" id="PS50943">
    <property type="entry name" value="HTH_CROC1"/>
    <property type="match status" value="1"/>
</dbReference>
<dbReference type="OrthoDB" id="129597at2"/>